<feature type="domain" description="Ketopantoate reductase N-terminal" evidence="12">
    <location>
        <begin position="3"/>
        <end position="151"/>
    </location>
</feature>
<gene>
    <name evidence="14" type="ORF">PZ740_04325</name>
</gene>
<keyword evidence="15" id="KW-1185">Reference proteome</keyword>
<dbReference type="InterPro" id="IPR003710">
    <property type="entry name" value="ApbA"/>
</dbReference>
<keyword evidence="7 11" id="KW-0521">NADP</keyword>
<comment type="caution">
    <text evidence="14">The sequence shown here is derived from an EMBL/GenBank/DDBJ whole genome shotgun (WGS) entry which is preliminary data.</text>
</comment>
<evidence type="ECO:0000256" key="9">
    <source>
        <dbReference type="ARBA" id="ARBA00032024"/>
    </source>
</evidence>
<dbReference type="InterPro" id="IPR013752">
    <property type="entry name" value="KPA_reductase"/>
</dbReference>
<dbReference type="NCBIfam" id="TIGR00745">
    <property type="entry name" value="apbA_panE"/>
    <property type="match status" value="1"/>
</dbReference>
<dbReference type="AlphaFoldDB" id="A0AAP3XPQ5"/>
<dbReference type="SUPFAM" id="SSF51735">
    <property type="entry name" value="NAD(P)-binding Rossmann-fold domains"/>
    <property type="match status" value="1"/>
</dbReference>
<reference evidence="14 15" key="1">
    <citation type="submission" date="2023-03" db="EMBL/GenBank/DDBJ databases">
        <title>YIM 152171 draft genome.</title>
        <authorList>
            <person name="Yang Z."/>
        </authorList>
    </citation>
    <scope>NUCLEOTIDE SEQUENCE [LARGE SCALE GENOMIC DNA]</scope>
    <source>
        <strain evidence="14 15">YIM 152171</strain>
    </source>
</reference>
<evidence type="ECO:0000256" key="2">
    <source>
        <dbReference type="ARBA" id="ARBA00004994"/>
    </source>
</evidence>
<dbReference type="RefSeq" id="WP_327788033.1">
    <property type="nucleotide sequence ID" value="NZ_JARGEQ010000027.1"/>
</dbReference>
<evidence type="ECO:0000256" key="5">
    <source>
        <dbReference type="ARBA" id="ARBA00019465"/>
    </source>
</evidence>
<dbReference type="PANTHER" id="PTHR21708:SF26">
    <property type="entry name" value="2-DEHYDROPANTOATE 2-REDUCTASE"/>
    <property type="match status" value="1"/>
</dbReference>
<evidence type="ECO:0000256" key="4">
    <source>
        <dbReference type="ARBA" id="ARBA00013014"/>
    </source>
</evidence>
<sequence>MRVAVIGAGAVGGYFGARLAAGGAGLAFVARGAHGAAMRSHGLRLLSPRGDLHLEPVRLLGEEARERFDAVLIAVKMYDLEAAARRAAALVASDGVVVPLQNGVEAVDILRRQLAARNVAGGVAYIAGAIEEPGVIRHSGQMARLVLGALDERQRPGLEALARACDAADVEAALVPDVMREIWKKFVFLAPFAGITCFARKPIGPVRDQPALWHRFEAMVREAVAVGRARGVELPDELVEERLAFVGGLPADMRSSMLTDLENGRRLELDWLVGAVVRLGVEAGVPVPASAEVYGMLEPLAGGVAP</sequence>
<dbReference type="FunFam" id="3.40.50.720:FF:000307">
    <property type="entry name" value="2-dehydropantoate 2-reductase"/>
    <property type="match status" value="1"/>
</dbReference>
<dbReference type="GO" id="GO:0005737">
    <property type="term" value="C:cytoplasm"/>
    <property type="evidence" value="ECO:0007669"/>
    <property type="project" value="TreeGrafter"/>
</dbReference>
<dbReference type="InterPro" id="IPR008927">
    <property type="entry name" value="6-PGluconate_DH-like_C_sf"/>
</dbReference>
<dbReference type="Gene3D" id="3.40.50.720">
    <property type="entry name" value="NAD(P)-binding Rossmann-like Domain"/>
    <property type="match status" value="1"/>
</dbReference>
<comment type="function">
    <text evidence="1 11">Catalyzes the NADPH-dependent reduction of ketopantoate into pantoic acid.</text>
</comment>
<dbReference type="EMBL" id="JARGEQ010000027">
    <property type="protein sequence ID" value="MDF1585613.1"/>
    <property type="molecule type" value="Genomic_DNA"/>
</dbReference>
<protein>
    <recommendedName>
        <fullName evidence="5 11">2-dehydropantoate 2-reductase</fullName>
        <ecNumber evidence="4 11">1.1.1.169</ecNumber>
    </recommendedName>
    <alternativeName>
        <fullName evidence="9 11">Ketopantoate reductase</fullName>
    </alternativeName>
</protein>
<dbReference type="GO" id="GO:0008677">
    <property type="term" value="F:2-dehydropantoate 2-reductase activity"/>
    <property type="evidence" value="ECO:0007669"/>
    <property type="project" value="UniProtKB-EC"/>
</dbReference>
<evidence type="ECO:0000259" key="12">
    <source>
        <dbReference type="Pfam" id="PF02558"/>
    </source>
</evidence>
<dbReference type="Pfam" id="PF08546">
    <property type="entry name" value="ApbA_C"/>
    <property type="match status" value="1"/>
</dbReference>
<evidence type="ECO:0000256" key="7">
    <source>
        <dbReference type="ARBA" id="ARBA00022857"/>
    </source>
</evidence>
<keyword evidence="6 11" id="KW-0566">Pantothenate biosynthesis</keyword>
<feature type="domain" description="Ketopantoate reductase C-terminal" evidence="13">
    <location>
        <begin position="177"/>
        <end position="298"/>
    </location>
</feature>
<evidence type="ECO:0000256" key="8">
    <source>
        <dbReference type="ARBA" id="ARBA00023002"/>
    </source>
</evidence>
<keyword evidence="8 11" id="KW-0560">Oxidoreductase</keyword>
<dbReference type="Proteomes" id="UP001301140">
    <property type="component" value="Unassembled WGS sequence"/>
</dbReference>
<dbReference type="GO" id="GO:0015940">
    <property type="term" value="P:pantothenate biosynthetic process"/>
    <property type="evidence" value="ECO:0007669"/>
    <property type="project" value="UniProtKB-KW"/>
</dbReference>
<evidence type="ECO:0000256" key="3">
    <source>
        <dbReference type="ARBA" id="ARBA00007870"/>
    </source>
</evidence>
<evidence type="ECO:0000256" key="11">
    <source>
        <dbReference type="RuleBase" id="RU362068"/>
    </source>
</evidence>
<dbReference type="InterPro" id="IPR013332">
    <property type="entry name" value="KPR_N"/>
</dbReference>
<dbReference type="InterPro" id="IPR036291">
    <property type="entry name" value="NAD(P)-bd_dom_sf"/>
</dbReference>
<organism evidence="14 15">
    <name type="scientific">Marinimicrococcus flavescens</name>
    <dbReference type="NCBI Taxonomy" id="3031815"/>
    <lineage>
        <taxon>Bacteria</taxon>
        <taxon>Pseudomonadati</taxon>
        <taxon>Pseudomonadota</taxon>
        <taxon>Alphaproteobacteria</taxon>
        <taxon>Geminicoccales</taxon>
        <taxon>Geminicoccaceae</taxon>
        <taxon>Marinimicrococcus</taxon>
    </lineage>
</organism>
<dbReference type="Pfam" id="PF02558">
    <property type="entry name" value="ApbA"/>
    <property type="match status" value="1"/>
</dbReference>
<evidence type="ECO:0000256" key="1">
    <source>
        <dbReference type="ARBA" id="ARBA00002919"/>
    </source>
</evidence>
<proteinExistence type="inferred from homology"/>
<comment type="similarity">
    <text evidence="3 11">Belongs to the ketopantoate reductase family.</text>
</comment>
<evidence type="ECO:0000313" key="15">
    <source>
        <dbReference type="Proteomes" id="UP001301140"/>
    </source>
</evidence>
<dbReference type="Gene3D" id="1.10.1040.10">
    <property type="entry name" value="N-(1-d-carboxylethyl)-l-norvaline Dehydrogenase, domain 2"/>
    <property type="match status" value="1"/>
</dbReference>
<dbReference type="SUPFAM" id="SSF48179">
    <property type="entry name" value="6-phosphogluconate dehydrogenase C-terminal domain-like"/>
    <property type="match status" value="1"/>
</dbReference>
<evidence type="ECO:0000256" key="10">
    <source>
        <dbReference type="ARBA" id="ARBA00048793"/>
    </source>
</evidence>
<comment type="pathway">
    <text evidence="2 11">Cofactor biosynthesis; (R)-pantothenate biosynthesis; (R)-pantoate from 3-methyl-2-oxobutanoate: step 2/2.</text>
</comment>
<dbReference type="InterPro" id="IPR013328">
    <property type="entry name" value="6PGD_dom2"/>
</dbReference>
<evidence type="ECO:0000259" key="13">
    <source>
        <dbReference type="Pfam" id="PF08546"/>
    </source>
</evidence>
<evidence type="ECO:0000256" key="6">
    <source>
        <dbReference type="ARBA" id="ARBA00022655"/>
    </source>
</evidence>
<dbReference type="PANTHER" id="PTHR21708">
    <property type="entry name" value="PROBABLE 2-DEHYDROPANTOATE 2-REDUCTASE"/>
    <property type="match status" value="1"/>
</dbReference>
<dbReference type="FunFam" id="1.10.1040.10:FF:000017">
    <property type="entry name" value="2-dehydropantoate 2-reductase"/>
    <property type="match status" value="1"/>
</dbReference>
<name>A0AAP3XPQ5_9PROT</name>
<evidence type="ECO:0000313" key="14">
    <source>
        <dbReference type="EMBL" id="MDF1585613.1"/>
    </source>
</evidence>
<dbReference type="EC" id="1.1.1.169" evidence="4 11"/>
<dbReference type="InterPro" id="IPR051402">
    <property type="entry name" value="KPR-Related"/>
</dbReference>
<comment type="catalytic activity">
    <reaction evidence="10 11">
        <text>(R)-pantoate + NADP(+) = 2-dehydropantoate + NADPH + H(+)</text>
        <dbReference type="Rhea" id="RHEA:16233"/>
        <dbReference type="ChEBI" id="CHEBI:11561"/>
        <dbReference type="ChEBI" id="CHEBI:15378"/>
        <dbReference type="ChEBI" id="CHEBI:15980"/>
        <dbReference type="ChEBI" id="CHEBI:57783"/>
        <dbReference type="ChEBI" id="CHEBI:58349"/>
        <dbReference type="EC" id="1.1.1.169"/>
    </reaction>
</comment>
<accession>A0AAP3XPQ5</accession>